<reference evidence="2 3" key="1">
    <citation type="journal article" date="2010" name="DNA Res.">
        <title>Bacterial lifestyle in a deep-sea hydrothermal vent chimney revealed by the genome sequence of the thermophilic bacterium Deferribacter desulfuricans SSM1.</title>
        <authorList>
            <person name="Takaki Y."/>
            <person name="Shimamura S."/>
            <person name="Nakagawa S."/>
            <person name="Fukuhara Y."/>
            <person name="Horikawa H."/>
            <person name="Ankai A."/>
            <person name="Harada T."/>
            <person name="Hosoyama A."/>
            <person name="Oguchi A."/>
            <person name="Fukui S."/>
            <person name="Fujita N."/>
            <person name="Takami H."/>
            <person name="Takai K."/>
        </authorList>
    </citation>
    <scope>NUCLEOTIDE SEQUENCE [LARGE SCALE GENOMIC DNA]</scope>
    <source>
        <strain evidence="3">DSM 14783 / JCM 11476 / NBRC 101012 / SSM1</strain>
        <plasmid evidence="3">Plasmid megaplasmid pDF308</plasmid>
    </source>
</reference>
<evidence type="ECO:0000313" key="2">
    <source>
        <dbReference type="EMBL" id="BAI81683.1"/>
    </source>
</evidence>
<dbReference type="RefSeq" id="WP_013008920.1">
    <property type="nucleotide sequence ID" value="NC_013940.1"/>
</dbReference>
<dbReference type="HOGENOM" id="CLU_1432397_0_0_0"/>
<dbReference type="AlphaFoldDB" id="D3PEP1"/>
<protein>
    <submittedName>
        <fullName evidence="2">Uncharacterized protein</fullName>
    </submittedName>
</protein>
<evidence type="ECO:0000256" key="1">
    <source>
        <dbReference type="SAM" id="Coils"/>
    </source>
</evidence>
<dbReference type="Proteomes" id="UP000001520">
    <property type="component" value="Plasmid megaplasmid pDF308"/>
</dbReference>
<keyword evidence="2" id="KW-0614">Plasmid</keyword>
<dbReference type="EMBL" id="AP011530">
    <property type="protein sequence ID" value="BAI81683.1"/>
    <property type="molecule type" value="Genomic_DNA"/>
</dbReference>
<organism evidence="2 3">
    <name type="scientific">Deferribacter desulfuricans (strain DSM 14783 / JCM 11476 / NBRC 101012 / SSM1)</name>
    <dbReference type="NCBI Taxonomy" id="639282"/>
    <lineage>
        <taxon>Bacteria</taxon>
        <taxon>Pseudomonadati</taxon>
        <taxon>Deferribacterota</taxon>
        <taxon>Deferribacteres</taxon>
        <taxon>Deferribacterales</taxon>
        <taxon>Deferribacteraceae</taxon>
        <taxon>Deferribacter</taxon>
    </lineage>
</organism>
<dbReference type="KEGG" id="ddf:DEFDS_P059"/>
<name>D3PEP1_DEFDS</name>
<geneLocation type="plasmid" evidence="2 3">
    <name>megaplasmid pDF308</name>
</geneLocation>
<evidence type="ECO:0000313" key="3">
    <source>
        <dbReference type="Proteomes" id="UP000001520"/>
    </source>
</evidence>
<keyword evidence="3" id="KW-1185">Reference proteome</keyword>
<accession>D3PEP1</accession>
<keyword evidence="1" id="KW-0175">Coiled coil</keyword>
<sequence>MLLKYYKKVEKNLEKQYEEKYEEISTKLEKSLSLENELKGKIININRKIDELKSQLQKYRSEYDAVSNQVEYYEKQLKLMDTKLYYILMLIKKYVETNKITTIKTNYHHNKIWIMLYANLNNNKIDIYFISIEQKKDGLYNVIRLNNLNKKSSSKVFNDTQLIDYLEKIIKHHKTIIKNNILNIINKID</sequence>
<gene>
    <name evidence="2" type="ordered locus">DEFDS_P059</name>
</gene>
<feature type="coiled-coil region" evidence="1">
    <location>
        <begin position="10"/>
        <end position="76"/>
    </location>
</feature>
<proteinExistence type="predicted"/>